<dbReference type="Proteomes" id="UP000184074">
    <property type="component" value="Unassembled WGS sequence"/>
</dbReference>
<dbReference type="STRING" id="1508389.SAMN05444003_1523"/>
<evidence type="ECO:0000313" key="2">
    <source>
        <dbReference type="EMBL" id="SHG91275.1"/>
    </source>
</evidence>
<sequence length="95" mass="10619">MRFALSLAFCFLLPSFGAAQIADLDCDDRERLTETLENVLGATRQGIGLRDPDTTLEIWVQTRNSDWFIVQSYANGTSCIVAMGEFWEDRVNGPA</sequence>
<keyword evidence="3" id="KW-1185">Reference proteome</keyword>
<dbReference type="AlphaFoldDB" id="A0A1M5NPA4"/>
<feature type="chain" id="PRO_5011957333" evidence="1">
    <location>
        <begin position="22"/>
        <end position="95"/>
    </location>
</feature>
<name>A0A1M5NPA4_9RHOB</name>
<protein>
    <submittedName>
        <fullName evidence="2">Uncharacterized protein</fullName>
    </submittedName>
</protein>
<dbReference type="EMBL" id="FQXB01000001">
    <property type="protein sequence ID" value="SHG91275.1"/>
    <property type="molecule type" value="Genomic_DNA"/>
</dbReference>
<gene>
    <name evidence="2" type="ORF">SAMN05444003_1523</name>
</gene>
<evidence type="ECO:0000256" key="1">
    <source>
        <dbReference type="SAM" id="SignalP"/>
    </source>
</evidence>
<feature type="signal peptide" evidence="1">
    <location>
        <begin position="1"/>
        <end position="21"/>
    </location>
</feature>
<proteinExistence type="predicted"/>
<evidence type="ECO:0000313" key="3">
    <source>
        <dbReference type="Proteomes" id="UP000184074"/>
    </source>
</evidence>
<organism evidence="2 3">
    <name type="scientific">Cognatiyoonia sediminum</name>
    <dbReference type="NCBI Taxonomy" id="1508389"/>
    <lineage>
        <taxon>Bacteria</taxon>
        <taxon>Pseudomonadati</taxon>
        <taxon>Pseudomonadota</taxon>
        <taxon>Alphaproteobacteria</taxon>
        <taxon>Rhodobacterales</taxon>
        <taxon>Paracoccaceae</taxon>
        <taxon>Cognatiyoonia</taxon>
    </lineage>
</organism>
<keyword evidence="1" id="KW-0732">Signal</keyword>
<accession>A0A1M5NPA4</accession>
<reference evidence="2 3" key="1">
    <citation type="submission" date="2016-11" db="EMBL/GenBank/DDBJ databases">
        <authorList>
            <person name="Jaros S."/>
            <person name="Januszkiewicz K."/>
            <person name="Wedrychowicz H."/>
        </authorList>
    </citation>
    <scope>NUCLEOTIDE SEQUENCE [LARGE SCALE GENOMIC DNA]</scope>
    <source>
        <strain evidence="2 3">DSM 28715</strain>
    </source>
</reference>